<evidence type="ECO:0000256" key="1">
    <source>
        <dbReference type="SAM" id="MobiDB-lite"/>
    </source>
</evidence>
<organism evidence="3">
    <name type="scientific">Leptospira borgpetersenii serovar Ballum</name>
    <dbReference type="NCBI Taxonomy" id="280505"/>
    <lineage>
        <taxon>Bacteria</taxon>
        <taxon>Pseudomonadati</taxon>
        <taxon>Spirochaetota</taxon>
        <taxon>Spirochaetia</taxon>
        <taxon>Leptospirales</taxon>
        <taxon>Leptospiraceae</taxon>
        <taxon>Leptospira</taxon>
    </lineage>
</organism>
<keyword evidence="2" id="KW-1133">Transmembrane helix</keyword>
<keyword evidence="2" id="KW-0812">Transmembrane</keyword>
<keyword evidence="2" id="KW-0472">Membrane</keyword>
<evidence type="ECO:0008006" key="5">
    <source>
        <dbReference type="Google" id="ProtNLM"/>
    </source>
</evidence>
<name>A0A0S2IPU3_LEPBO</name>
<dbReference type="EMBL" id="CP012029">
    <property type="protein sequence ID" value="ALO25680.1"/>
    <property type="molecule type" value="Genomic_DNA"/>
</dbReference>
<accession>A0A0S2IPU3</accession>
<evidence type="ECO:0000256" key="2">
    <source>
        <dbReference type="SAM" id="Phobius"/>
    </source>
</evidence>
<gene>
    <name evidence="3" type="ORF">LBBP_01389</name>
</gene>
<proteinExistence type="predicted"/>
<sequence>MTIIRLKTQSKNDMKESVLYNLFLFIVSISLFNCGFALTPRLTAKFPLETKTEVFRLNLLHGETENLYGLNVGIFNFVYYNMIGAQVGIVNSSSNKTSGWQFAIINMAEKNGLFKIQTGIANLLSGTQKDSAGLQVGILNLGTNLFPDIELNKRRGGFYLTIGVGNYETNGLTIGAINLSSKGMNVGIFNRDTEGFNLGITNFQEGLSFSIGAINIGSSKSIGLQIGIINYCPNNTFPIMIMANYCSKPKSETPFSTPKTGLKTETGPTN</sequence>
<dbReference type="AlphaFoldDB" id="A0A0S2IPU3"/>
<feature type="region of interest" description="Disordered" evidence="1">
    <location>
        <begin position="251"/>
        <end position="270"/>
    </location>
</feature>
<dbReference type="NCBIfam" id="NF047435">
    <property type="entry name" value="LA_2272_fam_lipo"/>
    <property type="match status" value="1"/>
</dbReference>
<evidence type="ECO:0000313" key="3">
    <source>
        <dbReference type="EMBL" id="ALO25680.1"/>
    </source>
</evidence>
<reference evidence="3 4" key="1">
    <citation type="journal article" date="2015" name="PLoS Negl. Trop. Dis.">
        <title>Distribution of Plasmids in Distinct Leptospira Pathogenic Species.</title>
        <authorList>
            <person name="Wang Y."/>
            <person name="Zhuang X."/>
            <person name="Zhong Y."/>
            <person name="Zhang C."/>
            <person name="Zhang Y."/>
            <person name="Zeng L."/>
            <person name="Zhu Y."/>
            <person name="He P."/>
            <person name="Dong K."/>
            <person name="Pal U."/>
            <person name="Guo X."/>
            <person name="Qin J."/>
        </authorList>
    </citation>
    <scope>NUCLEOTIDE SEQUENCE [LARGE SCALE GENOMIC DNA]</scope>
    <source>
        <strain evidence="3 4">56604</strain>
    </source>
</reference>
<dbReference type="InterPro" id="IPR058093">
    <property type="entry name" value="LA_2272-like"/>
</dbReference>
<feature type="transmembrane region" description="Helical" evidence="2">
    <location>
        <begin position="20"/>
        <end position="38"/>
    </location>
</feature>
<protein>
    <recommendedName>
        <fullName evidence="5">PPE family protein</fullName>
    </recommendedName>
</protein>
<dbReference type="NCBIfam" id="NF047436">
    <property type="entry name" value="LA_2272_repeat"/>
    <property type="match status" value="2"/>
</dbReference>
<evidence type="ECO:0000313" key="4">
    <source>
        <dbReference type="Proteomes" id="UP000058857"/>
    </source>
</evidence>
<dbReference type="Proteomes" id="UP000058857">
    <property type="component" value="Chromosome 1"/>
</dbReference>
<dbReference type="PATRIC" id="fig|280505.15.peg.1356"/>